<reference evidence="1 2" key="1">
    <citation type="submission" date="2024-02" db="EMBL/GenBank/DDBJ databases">
        <title>Seven novel Bacillus-like species.</title>
        <authorList>
            <person name="Liu G."/>
        </authorList>
    </citation>
    <scope>NUCLEOTIDE SEQUENCE [LARGE SCALE GENOMIC DNA]</scope>
    <source>
        <strain evidence="1 2">FJAT-52054</strain>
    </source>
</reference>
<dbReference type="Pfam" id="PF11104">
    <property type="entry name" value="PilM_2"/>
    <property type="match status" value="1"/>
</dbReference>
<name>A0ABZ2NDN6_9BACI</name>
<dbReference type="EMBL" id="CP147407">
    <property type="protein sequence ID" value="WXB95766.1"/>
    <property type="molecule type" value="Genomic_DNA"/>
</dbReference>
<dbReference type="RefSeq" id="WP_338777413.1">
    <property type="nucleotide sequence ID" value="NZ_CP147407.1"/>
</dbReference>
<evidence type="ECO:0000313" key="1">
    <source>
        <dbReference type="EMBL" id="WXB95766.1"/>
    </source>
</evidence>
<proteinExistence type="predicted"/>
<gene>
    <name evidence="1" type="primary">pilM</name>
    <name evidence="1" type="ORF">WCV65_14495</name>
</gene>
<dbReference type="Proteomes" id="UP001377337">
    <property type="component" value="Chromosome"/>
</dbReference>
<dbReference type="InterPro" id="IPR005883">
    <property type="entry name" value="PilM"/>
</dbReference>
<organism evidence="1 2">
    <name type="scientific">Metabacillus sediminis</name>
    <dbReference type="NCBI Taxonomy" id="3117746"/>
    <lineage>
        <taxon>Bacteria</taxon>
        <taxon>Bacillati</taxon>
        <taxon>Bacillota</taxon>
        <taxon>Bacilli</taxon>
        <taxon>Bacillales</taxon>
        <taxon>Bacillaceae</taxon>
        <taxon>Metabacillus</taxon>
    </lineage>
</organism>
<evidence type="ECO:0000313" key="2">
    <source>
        <dbReference type="Proteomes" id="UP001377337"/>
    </source>
</evidence>
<sequence length="335" mass="38457">MKLSLFRPRASVANLLFTDYSIQYLELKSLDPLEISGFGEHFLPEGIISNGRIQDYDKLSLILEECKQEWSLKRKKIRFIVPDSFVVVKKVEVPDDILEDEMKGYLYTELGNSIHLPFEDPIFDVQIIDRSGKSKDVYLFAAPEAAVQDYVRFLDQHRLMATVADISPLCLFRLHNKLQGKQPGLESSLLIQTNMKSVTFSIFEQDELLMMRSLPIAVQIKDWDCQYLSASGEYFKLTHKTQTYEEVLSVFEDSLREIERVMNFYQYTLHEGNRKIDRVFLAGDHPLIKELSEKITAAAGMPVTSILRESIYTPSNEALPGKFDVLLGLALKEVE</sequence>
<dbReference type="Gene3D" id="3.30.420.40">
    <property type="match status" value="2"/>
</dbReference>
<accession>A0ABZ2NDN6</accession>
<keyword evidence="2" id="KW-1185">Reference proteome</keyword>
<protein>
    <submittedName>
        <fullName evidence="1">Pilus assembly protein PilM</fullName>
    </submittedName>
</protein>
<dbReference type="Gene3D" id="3.30.1490.300">
    <property type="match status" value="1"/>
</dbReference>